<dbReference type="STRING" id="579105.SAMN04488096_106254"/>
<evidence type="ECO:0000313" key="4">
    <source>
        <dbReference type="EMBL" id="SHI99690.1"/>
    </source>
</evidence>
<keyword evidence="1" id="KW-0472">Membrane</keyword>
<proteinExistence type="predicted"/>
<sequence>MKKNNKTYLSLVVVIGVLIALNIVSASFFKRIDLTENKRYTLSEASKEILLNVDQPIIVDVFLKGEFPSEFKRLQNETRYLLEEYEAYNSNIKFNFINPLEENRAAQEIATDFYNAGMTPENLNVTENGKVTESLLFPWAVANYQDKRVKIHLLKKKIGDSNEDIVNSSVQQLEYAFTDGFNQLIHERSKKVAIMRGNGELADLYIADFVKSIKDYYYIAPFTLDSVATNPQKTLEQLNEYDLIVEAKPTEAYTEEEKLVLDQYVMNGGKSLWLLENVMAEKDSLFTNEENKLLAFYNDLNLTDFFFPYGARVNPEIVNDVYSAPIVLAKGSGENTQFNPYPWFYEPMATTKNNHPIVNNIEAVKFNFANPIDTLKNNINKTILLQSSTASKTEGVPTQISLQEVIQQKPDPSSYNAGAQNLAVLLEGNFTSVYNNRILPLPLKNYKKSSEANKMLIVSDGDVIKNPTRNGQPQALGYDAMTATTYGNKEFLVNAVNYLLDDKGLLKIRSKEVKLAFLNTNKVAAERVQWQIINIVLPLLFLGVFGVIFTWFRKRKYIK</sequence>
<dbReference type="InterPro" id="IPR019863">
    <property type="entry name" value="Motility-assoc_ABC-rel_GldG"/>
</dbReference>
<organism evidence="4 5">
    <name type="scientific">Mesonia phycicola</name>
    <dbReference type="NCBI Taxonomy" id="579105"/>
    <lineage>
        <taxon>Bacteria</taxon>
        <taxon>Pseudomonadati</taxon>
        <taxon>Bacteroidota</taxon>
        <taxon>Flavobacteriia</taxon>
        <taxon>Flavobacteriales</taxon>
        <taxon>Flavobacteriaceae</taxon>
        <taxon>Mesonia</taxon>
    </lineage>
</organism>
<dbReference type="OrthoDB" id="9777219at2"/>
<evidence type="ECO:0000313" key="5">
    <source>
        <dbReference type="Proteomes" id="UP000184225"/>
    </source>
</evidence>
<dbReference type="EMBL" id="FQYY01000006">
    <property type="protein sequence ID" value="SHI99690.1"/>
    <property type="molecule type" value="Genomic_DNA"/>
</dbReference>
<name>A0A1M6FPT8_9FLAO</name>
<protein>
    <submittedName>
        <fullName evidence="4">Protein involved in gliding motility GldG</fullName>
    </submittedName>
</protein>
<feature type="transmembrane region" description="Helical" evidence="1">
    <location>
        <begin position="530"/>
        <end position="552"/>
    </location>
</feature>
<keyword evidence="5" id="KW-1185">Reference proteome</keyword>
<evidence type="ECO:0000256" key="1">
    <source>
        <dbReference type="SAM" id="Phobius"/>
    </source>
</evidence>
<keyword evidence="1" id="KW-0812">Transmembrane</keyword>
<keyword evidence="1" id="KW-1133">Transmembrane helix</keyword>
<feature type="domain" description="DUF7088" evidence="3">
    <location>
        <begin position="36"/>
        <end position="142"/>
    </location>
</feature>
<dbReference type="Pfam" id="PF09822">
    <property type="entry name" value="ABC_transp_aux"/>
    <property type="match status" value="1"/>
</dbReference>
<evidence type="ECO:0000259" key="2">
    <source>
        <dbReference type="Pfam" id="PF09822"/>
    </source>
</evidence>
<dbReference type="NCBIfam" id="TIGR03521">
    <property type="entry name" value="GldG"/>
    <property type="match status" value="1"/>
</dbReference>
<reference evidence="4 5" key="1">
    <citation type="submission" date="2016-11" db="EMBL/GenBank/DDBJ databases">
        <authorList>
            <person name="Jaros S."/>
            <person name="Januszkiewicz K."/>
            <person name="Wedrychowicz H."/>
        </authorList>
    </citation>
    <scope>NUCLEOTIDE SEQUENCE [LARGE SCALE GENOMIC DNA]</scope>
    <source>
        <strain evidence="4 5">DSM 21425</strain>
    </source>
</reference>
<dbReference type="InterPro" id="IPR055396">
    <property type="entry name" value="DUF7088"/>
</dbReference>
<gene>
    <name evidence="4" type="ORF">SAMN04488096_106254</name>
</gene>
<evidence type="ECO:0000259" key="3">
    <source>
        <dbReference type="Pfam" id="PF23357"/>
    </source>
</evidence>
<accession>A0A1M6FPT8</accession>
<dbReference type="Proteomes" id="UP000184225">
    <property type="component" value="Unassembled WGS sequence"/>
</dbReference>
<dbReference type="Pfam" id="PF23357">
    <property type="entry name" value="DUF7088"/>
    <property type="match status" value="1"/>
</dbReference>
<dbReference type="InterPro" id="IPR019196">
    <property type="entry name" value="ABC_transp_unknown"/>
</dbReference>
<dbReference type="RefSeq" id="WP_073151742.1">
    <property type="nucleotide sequence ID" value="NZ_FQYY01000006.1"/>
</dbReference>
<feature type="domain" description="ABC-type uncharacterised transport system" evidence="2">
    <location>
        <begin position="190"/>
        <end position="495"/>
    </location>
</feature>
<dbReference type="AlphaFoldDB" id="A0A1M6FPT8"/>